<proteinExistence type="predicted"/>
<name>A0A398CJ49_9BACL</name>
<dbReference type="InterPro" id="IPR002052">
    <property type="entry name" value="DNA_methylase_N6_adenine_CS"/>
</dbReference>
<dbReference type="PANTHER" id="PTHR14911">
    <property type="entry name" value="THUMP DOMAIN-CONTAINING"/>
    <property type="match status" value="1"/>
</dbReference>
<dbReference type="PANTHER" id="PTHR14911:SF13">
    <property type="entry name" value="TRNA (GUANINE(6)-N2)-METHYLTRANSFERASE THUMP3"/>
    <property type="match status" value="1"/>
</dbReference>
<dbReference type="CDD" id="cd02440">
    <property type="entry name" value="AdoMet_MTases"/>
    <property type="match status" value="1"/>
</dbReference>
<gene>
    <name evidence="2" type="ORF">D3H35_22935</name>
</gene>
<dbReference type="PRINTS" id="PR00507">
    <property type="entry name" value="N12N6MTFRASE"/>
</dbReference>
<protein>
    <submittedName>
        <fullName evidence="2">Methyltransferase domain-containing protein</fullName>
    </submittedName>
</protein>
<organism evidence="2 3">
    <name type="scientific">Cohnella faecalis</name>
    <dbReference type="NCBI Taxonomy" id="2315694"/>
    <lineage>
        <taxon>Bacteria</taxon>
        <taxon>Bacillati</taxon>
        <taxon>Bacillota</taxon>
        <taxon>Bacilli</taxon>
        <taxon>Bacillales</taxon>
        <taxon>Paenibacillaceae</taxon>
        <taxon>Cohnella</taxon>
    </lineage>
</organism>
<accession>A0A398CJ49</accession>
<dbReference type="AlphaFoldDB" id="A0A398CJ49"/>
<dbReference type="PROSITE" id="PS00092">
    <property type="entry name" value="N6_MTASE"/>
    <property type="match status" value="1"/>
</dbReference>
<comment type="caution">
    <text evidence="2">The sequence shown here is derived from an EMBL/GenBank/DDBJ whole genome shotgun (WGS) entry which is preliminary data.</text>
</comment>
<dbReference type="SUPFAM" id="SSF53335">
    <property type="entry name" value="S-adenosyl-L-methionine-dependent methyltransferases"/>
    <property type="match status" value="1"/>
</dbReference>
<evidence type="ECO:0000313" key="2">
    <source>
        <dbReference type="EMBL" id="RIE01249.1"/>
    </source>
</evidence>
<feature type="domain" description="Ribosomal RNA large subunit methyltransferase K/L-like methyltransferase" evidence="1">
    <location>
        <begin position="1"/>
        <end position="153"/>
    </location>
</feature>
<dbReference type="EMBL" id="QXJM01000040">
    <property type="protein sequence ID" value="RIE01249.1"/>
    <property type="molecule type" value="Genomic_DNA"/>
</dbReference>
<dbReference type="GO" id="GO:0030488">
    <property type="term" value="P:tRNA methylation"/>
    <property type="evidence" value="ECO:0007669"/>
    <property type="project" value="TreeGrafter"/>
</dbReference>
<evidence type="ECO:0000313" key="3">
    <source>
        <dbReference type="Proteomes" id="UP000266340"/>
    </source>
</evidence>
<dbReference type="Pfam" id="PF01170">
    <property type="entry name" value="UPF0020"/>
    <property type="match status" value="1"/>
</dbReference>
<keyword evidence="2" id="KW-0489">Methyltransferase</keyword>
<dbReference type="InterPro" id="IPR000241">
    <property type="entry name" value="RlmKL-like_Mtase"/>
</dbReference>
<dbReference type="OrthoDB" id="9791556at2"/>
<keyword evidence="2" id="KW-0808">Transferase</keyword>
<reference evidence="2 3" key="1">
    <citation type="submission" date="2018-09" db="EMBL/GenBank/DDBJ databases">
        <title>Cohnella cavernae sp. nov., isolated from a karst cave.</title>
        <authorList>
            <person name="Zhu H."/>
        </authorList>
    </citation>
    <scope>NUCLEOTIDE SEQUENCE [LARGE SCALE GENOMIC DNA]</scope>
    <source>
        <strain evidence="2 3">K2E09-144</strain>
    </source>
</reference>
<dbReference type="GO" id="GO:0016423">
    <property type="term" value="F:tRNA (guanine) methyltransferase activity"/>
    <property type="evidence" value="ECO:0007669"/>
    <property type="project" value="TreeGrafter"/>
</dbReference>
<dbReference type="Gene3D" id="3.40.50.150">
    <property type="entry name" value="Vaccinia Virus protein VP39"/>
    <property type="match status" value="1"/>
</dbReference>
<dbReference type="RefSeq" id="WP_119151508.1">
    <property type="nucleotide sequence ID" value="NZ_QXJM01000040.1"/>
</dbReference>
<evidence type="ECO:0000259" key="1">
    <source>
        <dbReference type="Pfam" id="PF01170"/>
    </source>
</evidence>
<dbReference type="GO" id="GO:0003676">
    <property type="term" value="F:nucleic acid binding"/>
    <property type="evidence" value="ECO:0007669"/>
    <property type="project" value="InterPro"/>
</dbReference>
<dbReference type="InterPro" id="IPR029063">
    <property type="entry name" value="SAM-dependent_MTases_sf"/>
</dbReference>
<sequence length="165" mass="18240">MRPTVAAVLVRISQPSKNDVCYDPFCGSGTIPDERAHLPARRILASDIDEGAVMVAEVNCRDSVVVFHADARKTPSQSESVDIIISNPPWNKQIAVGDVRALYAEFMAEAARILKPHGRIVLLTDCHEEITAASTENGLRLYERHSLSLHGLHPKVYELRKEISS</sequence>
<dbReference type="Proteomes" id="UP000266340">
    <property type="component" value="Unassembled WGS sequence"/>
</dbReference>
<keyword evidence="3" id="KW-1185">Reference proteome</keyword>